<dbReference type="SUPFAM" id="SSF55729">
    <property type="entry name" value="Acyl-CoA N-acyltransferases (Nat)"/>
    <property type="match status" value="1"/>
</dbReference>
<keyword evidence="2" id="KW-0012">Acyltransferase</keyword>
<keyword evidence="2" id="KW-0808">Transferase</keyword>
<dbReference type="PANTHER" id="PTHR43617">
    <property type="entry name" value="L-AMINO ACID N-ACETYLTRANSFERASE"/>
    <property type="match status" value="1"/>
</dbReference>
<dbReference type="InterPro" id="IPR000182">
    <property type="entry name" value="GNAT_dom"/>
</dbReference>
<dbReference type="Gene3D" id="3.40.630.30">
    <property type="match status" value="1"/>
</dbReference>
<proteinExistence type="predicted"/>
<gene>
    <name evidence="2" type="ORF">ACFSR2_05860</name>
</gene>
<dbReference type="EC" id="2.3.1.-" evidence="2"/>
<dbReference type="InterPro" id="IPR050276">
    <property type="entry name" value="MshD_Acetyltransferase"/>
</dbReference>
<dbReference type="Proteomes" id="UP001597510">
    <property type="component" value="Unassembled WGS sequence"/>
</dbReference>
<evidence type="ECO:0000313" key="2">
    <source>
        <dbReference type="EMBL" id="MFD2520397.1"/>
    </source>
</evidence>
<evidence type="ECO:0000259" key="1">
    <source>
        <dbReference type="PROSITE" id="PS51186"/>
    </source>
</evidence>
<name>A0ABW5J4V1_9BACT</name>
<reference evidence="3" key="1">
    <citation type="journal article" date="2019" name="Int. J. Syst. Evol. Microbiol.">
        <title>The Global Catalogue of Microorganisms (GCM) 10K type strain sequencing project: providing services to taxonomists for standard genome sequencing and annotation.</title>
        <authorList>
            <consortium name="The Broad Institute Genomics Platform"/>
            <consortium name="The Broad Institute Genome Sequencing Center for Infectious Disease"/>
            <person name="Wu L."/>
            <person name="Ma J."/>
        </authorList>
    </citation>
    <scope>NUCLEOTIDE SEQUENCE [LARGE SCALE GENOMIC DNA]</scope>
    <source>
        <strain evidence="3">KCTC 52344</strain>
    </source>
</reference>
<dbReference type="PANTHER" id="PTHR43617:SF2">
    <property type="entry name" value="UPF0039 PROTEIN SLL0451"/>
    <property type="match status" value="1"/>
</dbReference>
<evidence type="ECO:0000313" key="3">
    <source>
        <dbReference type="Proteomes" id="UP001597510"/>
    </source>
</evidence>
<feature type="domain" description="N-acetyltransferase" evidence="1">
    <location>
        <begin position="3"/>
        <end position="169"/>
    </location>
</feature>
<dbReference type="CDD" id="cd04301">
    <property type="entry name" value="NAT_SF"/>
    <property type="match status" value="1"/>
</dbReference>
<dbReference type="InterPro" id="IPR016181">
    <property type="entry name" value="Acyl_CoA_acyltransferase"/>
</dbReference>
<organism evidence="2 3">
    <name type="scientific">Emticicia soli</name>
    <dbReference type="NCBI Taxonomy" id="2027878"/>
    <lineage>
        <taxon>Bacteria</taxon>
        <taxon>Pseudomonadati</taxon>
        <taxon>Bacteroidota</taxon>
        <taxon>Cytophagia</taxon>
        <taxon>Cytophagales</taxon>
        <taxon>Leadbetterellaceae</taxon>
        <taxon>Emticicia</taxon>
    </lineage>
</organism>
<dbReference type="EMBL" id="JBHULC010000005">
    <property type="protein sequence ID" value="MFD2520397.1"/>
    <property type="molecule type" value="Genomic_DNA"/>
</dbReference>
<dbReference type="PROSITE" id="PS51186">
    <property type="entry name" value="GNAT"/>
    <property type="match status" value="1"/>
</dbReference>
<protein>
    <submittedName>
        <fullName evidence="2">GNAT family N-acetyltransferase</fullName>
        <ecNumber evidence="2">2.3.1.-</ecNumber>
    </submittedName>
</protein>
<keyword evidence="3" id="KW-1185">Reference proteome</keyword>
<comment type="caution">
    <text evidence="2">The sequence shown here is derived from an EMBL/GenBank/DDBJ whole genome shotgun (WGS) entry which is preliminary data.</text>
</comment>
<dbReference type="GO" id="GO:0016746">
    <property type="term" value="F:acyltransferase activity"/>
    <property type="evidence" value="ECO:0007669"/>
    <property type="project" value="UniProtKB-KW"/>
</dbReference>
<sequence length="169" mass="19545">MNLTYRLATAEDIAIIREIAEQTWFATYEPILGKQQPQYMFDLIYSSEGLEEQLCAGQVFTLQYASNGDDEAVPVAFASYSIKQEPEKIYKLNKIYLNPDLQGGGLGKKLLIEVERQVKEVGGEWLDLNVNRYNKAKDFYERMGFEIIAEEDIPIGEYFMNDYVMRKKL</sequence>
<dbReference type="Pfam" id="PF13673">
    <property type="entry name" value="Acetyltransf_10"/>
    <property type="match status" value="1"/>
</dbReference>
<accession>A0ABW5J4V1</accession>
<dbReference type="RefSeq" id="WP_340239043.1">
    <property type="nucleotide sequence ID" value="NZ_JBBEWC010000011.1"/>
</dbReference>